<organism evidence="6">
    <name type="scientific">uncultured Rubrobacteraceae bacterium</name>
    <dbReference type="NCBI Taxonomy" id="349277"/>
    <lineage>
        <taxon>Bacteria</taxon>
        <taxon>Bacillati</taxon>
        <taxon>Actinomycetota</taxon>
        <taxon>Rubrobacteria</taxon>
        <taxon>Rubrobacterales</taxon>
        <taxon>Rubrobacteraceae</taxon>
        <taxon>environmental samples</taxon>
    </lineage>
</organism>
<evidence type="ECO:0000313" key="6">
    <source>
        <dbReference type="EMBL" id="CAA9473502.1"/>
    </source>
</evidence>
<reference evidence="6" key="1">
    <citation type="submission" date="2020-02" db="EMBL/GenBank/DDBJ databases">
        <authorList>
            <person name="Meier V. D."/>
        </authorList>
    </citation>
    <scope>NUCLEOTIDE SEQUENCE</scope>
    <source>
        <strain evidence="6">AVDCRST_MAG02</strain>
    </source>
</reference>
<evidence type="ECO:0000256" key="2">
    <source>
        <dbReference type="ARBA" id="ARBA00022692"/>
    </source>
</evidence>
<dbReference type="AlphaFoldDB" id="A0A6J4RH67"/>
<comment type="subcellular location">
    <subcellularLocation>
        <location evidence="1">Membrane</location>
        <topology evidence="1">Multi-pass membrane protein</topology>
    </subcellularLocation>
</comment>
<protein>
    <recommendedName>
        <fullName evidence="7">DoxX family protein</fullName>
    </recommendedName>
</protein>
<dbReference type="GO" id="GO:0016020">
    <property type="term" value="C:membrane"/>
    <property type="evidence" value="ECO:0007669"/>
    <property type="project" value="UniProtKB-SubCell"/>
</dbReference>
<keyword evidence="3 5" id="KW-1133">Transmembrane helix</keyword>
<keyword evidence="4 5" id="KW-0472">Membrane</keyword>
<evidence type="ECO:0000256" key="1">
    <source>
        <dbReference type="ARBA" id="ARBA00004141"/>
    </source>
</evidence>
<keyword evidence="2 5" id="KW-0812">Transmembrane</keyword>
<evidence type="ECO:0008006" key="7">
    <source>
        <dbReference type="Google" id="ProtNLM"/>
    </source>
</evidence>
<evidence type="ECO:0000256" key="4">
    <source>
        <dbReference type="ARBA" id="ARBA00023136"/>
    </source>
</evidence>
<gene>
    <name evidence="6" type="ORF">AVDCRST_MAG02-4268</name>
</gene>
<feature type="transmembrane region" description="Helical" evidence="5">
    <location>
        <begin position="21"/>
        <end position="41"/>
    </location>
</feature>
<dbReference type="Pfam" id="PF07681">
    <property type="entry name" value="DoxX"/>
    <property type="match status" value="1"/>
</dbReference>
<proteinExistence type="predicted"/>
<dbReference type="EMBL" id="CADCVH010000108">
    <property type="protein sequence ID" value="CAA9473502.1"/>
    <property type="molecule type" value="Genomic_DNA"/>
</dbReference>
<feature type="transmembrane region" description="Helical" evidence="5">
    <location>
        <begin position="133"/>
        <end position="150"/>
    </location>
</feature>
<accession>A0A6J4RH67</accession>
<evidence type="ECO:0000256" key="5">
    <source>
        <dbReference type="SAM" id="Phobius"/>
    </source>
</evidence>
<sequence>MRRALPGPLEAVDVRITQWMARYGVVTLRVALGGVFFWFGVLKFFPDLSPAQTLAVKTIDVLTFGLLPGGVSLILLATLECAIGLGLISGKLMRPTLLLLAFQMVGAASPLLLFPGEVFTASPYAPTLEGQYIIKNVVLVSAGLVIGATVRGGGLTAHPQGVDNARQAEQQERERVQKHLAPSTHRP</sequence>
<evidence type="ECO:0000256" key="3">
    <source>
        <dbReference type="ARBA" id="ARBA00022989"/>
    </source>
</evidence>
<feature type="transmembrane region" description="Helical" evidence="5">
    <location>
        <begin position="95"/>
        <end position="113"/>
    </location>
</feature>
<feature type="transmembrane region" description="Helical" evidence="5">
    <location>
        <begin position="61"/>
        <end position="88"/>
    </location>
</feature>
<name>A0A6J4RH67_9ACTN</name>
<dbReference type="InterPro" id="IPR032808">
    <property type="entry name" value="DoxX"/>
</dbReference>